<dbReference type="GO" id="GO:0033567">
    <property type="term" value="P:DNA replication, Okazaki fragment processing"/>
    <property type="evidence" value="ECO:0007669"/>
    <property type="project" value="InterPro"/>
</dbReference>
<protein>
    <recommendedName>
        <fullName evidence="2">5'-3' exonuclease domain-containing protein</fullName>
    </recommendedName>
</protein>
<dbReference type="SUPFAM" id="SSF47807">
    <property type="entry name" value="5' to 3' exonuclease, C-terminal subdomain"/>
    <property type="match status" value="1"/>
</dbReference>
<dbReference type="CDD" id="cd09898">
    <property type="entry name" value="H3TH_53EXO"/>
    <property type="match status" value="1"/>
</dbReference>
<dbReference type="InterPro" id="IPR038969">
    <property type="entry name" value="FEN"/>
</dbReference>
<evidence type="ECO:0000313" key="3">
    <source>
        <dbReference type="EMBL" id="GAI21383.1"/>
    </source>
</evidence>
<accession>X1LQL0</accession>
<dbReference type="GO" id="GO:0003677">
    <property type="term" value="F:DNA binding"/>
    <property type="evidence" value="ECO:0007669"/>
    <property type="project" value="UniProtKB-KW"/>
</dbReference>
<feature type="non-terminal residue" evidence="3">
    <location>
        <position position="1"/>
    </location>
</feature>
<dbReference type="AlphaFoldDB" id="X1LQL0"/>
<dbReference type="InterPro" id="IPR036279">
    <property type="entry name" value="5-3_exonuclease_C_sf"/>
</dbReference>
<dbReference type="EMBL" id="BARV01022556">
    <property type="protein sequence ID" value="GAI21383.1"/>
    <property type="molecule type" value="Genomic_DNA"/>
</dbReference>
<gene>
    <name evidence="3" type="ORF">S06H3_37169</name>
</gene>
<dbReference type="Gene3D" id="1.10.150.20">
    <property type="entry name" value="5' to 3' exonuclease, C-terminal subdomain"/>
    <property type="match status" value="1"/>
</dbReference>
<feature type="domain" description="5'-3' exonuclease" evidence="2">
    <location>
        <begin position="1"/>
        <end position="79"/>
    </location>
</feature>
<name>X1LQL0_9ZZZZ</name>
<dbReference type="PANTHER" id="PTHR42646:SF2">
    <property type="entry name" value="5'-3' EXONUCLEASE FAMILY PROTEIN"/>
    <property type="match status" value="1"/>
</dbReference>
<sequence length="129" mass="14397">DNIPGVSGIGEKTAVKLLQQFGSIEQIYEHIDQVTPPKLQALLRENEAIARQSKELATIVTQTPVSLNLDDCHIGQYDRHQVTELFRELEFASLLPKLPQIETERAVTQVETEPPQGDYHIINTTPALG</sequence>
<evidence type="ECO:0000259" key="2">
    <source>
        <dbReference type="Pfam" id="PF01367"/>
    </source>
</evidence>
<dbReference type="GO" id="GO:0017108">
    <property type="term" value="F:5'-flap endonuclease activity"/>
    <property type="evidence" value="ECO:0007669"/>
    <property type="project" value="InterPro"/>
</dbReference>
<proteinExistence type="predicted"/>
<dbReference type="PANTHER" id="PTHR42646">
    <property type="entry name" value="FLAP ENDONUCLEASE XNI"/>
    <property type="match status" value="1"/>
</dbReference>
<dbReference type="Pfam" id="PF01367">
    <property type="entry name" value="5_3_exonuc"/>
    <property type="match status" value="1"/>
</dbReference>
<comment type="caution">
    <text evidence="3">The sequence shown here is derived from an EMBL/GenBank/DDBJ whole genome shotgun (WGS) entry which is preliminary data.</text>
</comment>
<dbReference type="FunFam" id="1.10.150.20:FF:000003">
    <property type="entry name" value="DNA polymerase I"/>
    <property type="match status" value="1"/>
</dbReference>
<keyword evidence="1" id="KW-0238">DNA-binding</keyword>
<dbReference type="InterPro" id="IPR020045">
    <property type="entry name" value="DNA_polI_H3TH"/>
</dbReference>
<reference evidence="3" key="1">
    <citation type="journal article" date="2014" name="Front. Microbiol.">
        <title>High frequency of phylogenetically diverse reductive dehalogenase-homologous genes in deep subseafloor sedimentary metagenomes.</title>
        <authorList>
            <person name="Kawai M."/>
            <person name="Futagami T."/>
            <person name="Toyoda A."/>
            <person name="Takaki Y."/>
            <person name="Nishi S."/>
            <person name="Hori S."/>
            <person name="Arai W."/>
            <person name="Tsubouchi T."/>
            <person name="Morono Y."/>
            <person name="Uchiyama I."/>
            <person name="Ito T."/>
            <person name="Fujiyama A."/>
            <person name="Inagaki F."/>
            <person name="Takami H."/>
        </authorList>
    </citation>
    <scope>NUCLEOTIDE SEQUENCE</scope>
    <source>
        <strain evidence="3">Expedition CK06-06</strain>
    </source>
</reference>
<evidence type="ECO:0000256" key="1">
    <source>
        <dbReference type="ARBA" id="ARBA00023125"/>
    </source>
</evidence>
<organism evidence="3">
    <name type="scientific">marine sediment metagenome</name>
    <dbReference type="NCBI Taxonomy" id="412755"/>
    <lineage>
        <taxon>unclassified sequences</taxon>
        <taxon>metagenomes</taxon>
        <taxon>ecological metagenomes</taxon>
    </lineage>
</organism>